<protein>
    <recommendedName>
        <fullName evidence="4">Dialkylrecorsinol condensing enzyme DarA</fullName>
    </recommendedName>
</protein>
<sequence length="315" mass="36045">MLNVLAINYSQTGQLDAIIDNFTSPLASHCRVDRVKLEPLQPYPFPWTGQEFFDVMPDCVLENPIPLQPLNLPQKDYDLIVIGYQPWFLSPSLPITSLFYSEEFKSIVKGKPVVTIIGARNMWINSQKSVIGYIEKANGTLVGNIPLGDRTSNLISALTILHWMLNGRKDKFLGILPEPGISDEDIQGASKYGEILLECIQKNQINDFQNKALATKNIKLPISIIFIEERAKMLFRIWANIIAKRGTTPRKRKLYVNLFKYYLIVALFMVAPIVLFFYFTLLYPLSMKAANKKRQFYLKGIIKVYNARSLHYQSC</sequence>
<dbReference type="AlphaFoldDB" id="A0A4R2EN09"/>
<evidence type="ECO:0000256" key="1">
    <source>
        <dbReference type="SAM" id="Phobius"/>
    </source>
</evidence>
<feature type="transmembrane region" description="Helical" evidence="1">
    <location>
        <begin position="261"/>
        <end position="285"/>
    </location>
</feature>
<dbReference type="OrthoDB" id="4547866at2"/>
<gene>
    <name evidence="2" type="ORF">CLV25_10323</name>
</gene>
<dbReference type="RefSeq" id="WP_131838382.1">
    <property type="nucleotide sequence ID" value="NZ_SLWB01000003.1"/>
</dbReference>
<dbReference type="InterPro" id="IPR029039">
    <property type="entry name" value="Flavoprotein-like_sf"/>
</dbReference>
<keyword evidence="1" id="KW-1133">Transmembrane helix</keyword>
<comment type="caution">
    <text evidence="2">The sequence shown here is derived from an EMBL/GenBank/DDBJ whole genome shotgun (WGS) entry which is preliminary data.</text>
</comment>
<evidence type="ECO:0008006" key="4">
    <source>
        <dbReference type="Google" id="ProtNLM"/>
    </source>
</evidence>
<keyword evidence="1" id="KW-0812">Transmembrane</keyword>
<reference evidence="2 3" key="1">
    <citation type="submission" date="2019-03" db="EMBL/GenBank/DDBJ databases">
        <title>Genomic Encyclopedia of Archaeal and Bacterial Type Strains, Phase II (KMG-II): from individual species to whole genera.</title>
        <authorList>
            <person name="Goeker M."/>
        </authorList>
    </citation>
    <scope>NUCLEOTIDE SEQUENCE [LARGE SCALE GENOMIC DNA]</scope>
    <source>
        <strain evidence="2 3">RL-C</strain>
    </source>
</reference>
<name>A0A4R2EN09_9BACT</name>
<evidence type="ECO:0000313" key="2">
    <source>
        <dbReference type="EMBL" id="TCN70508.1"/>
    </source>
</evidence>
<proteinExistence type="predicted"/>
<organism evidence="2 3">
    <name type="scientific">Acetobacteroides hydrogenigenes</name>
    <dbReference type="NCBI Taxonomy" id="979970"/>
    <lineage>
        <taxon>Bacteria</taxon>
        <taxon>Pseudomonadati</taxon>
        <taxon>Bacteroidota</taxon>
        <taxon>Bacteroidia</taxon>
        <taxon>Bacteroidales</taxon>
        <taxon>Rikenellaceae</taxon>
        <taxon>Acetobacteroides</taxon>
    </lineage>
</organism>
<dbReference type="Proteomes" id="UP000294830">
    <property type="component" value="Unassembled WGS sequence"/>
</dbReference>
<dbReference type="Gene3D" id="3.40.50.360">
    <property type="match status" value="1"/>
</dbReference>
<evidence type="ECO:0000313" key="3">
    <source>
        <dbReference type="Proteomes" id="UP000294830"/>
    </source>
</evidence>
<keyword evidence="1" id="KW-0472">Membrane</keyword>
<keyword evidence="3" id="KW-1185">Reference proteome</keyword>
<accession>A0A4R2EN09</accession>
<dbReference type="EMBL" id="SLWB01000003">
    <property type="protein sequence ID" value="TCN70508.1"/>
    <property type="molecule type" value="Genomic_DNA"/>
</dbReference>